<sequence>MWAFVTVLNLPSEMVWPMVQTRAFTAAKLLGSEAAWSTLLITPTVLAVGAAG</sequence>
<reference evidence="1 3" key="1">
    <citation type="journal article" date="2008" name="Science">
        <title>The Physcomitrella genome reveals evolutionary insights into the conquest of land by plants.</title>
        <authorList>
            <person name="Rensing S."/>
            <person name="Lang D."/>
            <person name="Zimmer A."/>
            <person name="Terry A."/>
            <person name="Salamov A."/>
            <person name="Shapiro H."/>
            <person name="Nishiyama T."/>
            <person name="Perroud P.-F."/>
            <person name="Lindquist E."/>
            <person name="Kamisugi Y."/>
            <person name="Tanahashi T."/>
            <person name="Sakakibara K."/>
            <person name="Fujita T."/>
            <person name="Oishi K."/>
            <person name="Shin-I T."/>
            <person name="Kuroki Y."/>
            <person name="Toyoda A."/>
            <person name="Suzuki Y."/>
            <person name="Hashimoto A."/>
            <person name="Yamaguchi K."/>
            <person name="Sugano A."/>
            <person name="Kohara Y."/>
            <person name="Fujiyama A."/>
            <person name="Anterola A."/>
            <person name="Aoki S."/>
            <person name="Ashton N."/>
            <person name="Barbazuk W.B."/>
            <person name="Barker E."/>
            <person name="Bennetzen J."/>
            <person name="Bezanilla M."/>
            <person name="Blankenship R."/>
            <person name="Cho S.H."/>
            <person name="Dutcher S."/>
            <person name="Estelle M."/>
            <person name="Fawcett J.A."/>
            <person name="Gundlach H."/>
            <person name="Hanada K."/>
            <person name="Heyl A."/>
            <person name="Hicks K.A."/>
            <person name="Hugh J."/>
            <person name="Lohr M."/>
            <person name="Mayer K."/>
            <person name="Melkozernov A."/>
            <person name="Murata T."/>
            <person name="Nelson D."/>
            <person name="Pils B."/>
            <person name="Prigge M."/>
            <person name="Reiss B."/>
            <person name="Renner T."/>
            <person name="Rombauts S."/>
            <person name="Rushton P."/>
            <person name="Sanderfoot A."/>
            <person name="Schween G."/>
            <person name="Shiu S.-H."/>
            <person name="Stueber K."/>
            <person name="Theodoulou F.L."/>
            <person name="Tu H."/>
            <person name="Van de Peer Y."/>
            <person name="Verrier P.J."/>
            <person name="Waters E."/>
            <person name="Wood A."/>
            <person name="Yang L."/>
            <person name="Cove D."/>
            <person name="Cuming A."/>
            <person name="Hasebe M."/>
            <person name="Lucas S."/>
            <person name="Mishler D.B."/>
            <person name="Reski R."/>
            <person name="Grigoriev I."/>
            <person name="Quatrano R.S."/>
            <person name="Boore J.L."/>
        </authorList>
    </citation>
    <scope>NUCLEOTIDE SEQUENCE [LARGE SCALE GENOMIC DNA]</scope>
    <source>
        <strain evidence="2 3">cv. Gransden 2004</strain>
    </source>
</reference>
<accession>A0A2K1KFQ5</accession>
<dbReference type="AlphaFoldDB" id="A0A2K1KFQ5"/>
<reference evidence="2" key="3">
    <citation type="submission" date="2020-12" db="UniProtKB">
        <authorList>
            <consortium name="EnsemblPlants"/>
        </authorList>
    </citation>
    <scope>IDENTIFICATION</scope>
</reference>
<dbReference type="EMBL" id="ABEU02000006">
    <property type="protein sequence ID" value="PNR52616.1"/>
    <property type="molecule type" value="Genomic_DNA"/>
</dbReference>
<dbReference type="Proteomes" id="UP000006727">
    <property type="component" value="Chromosome 6"/>
</dbReference>
<organism evidence="1">
    <name type="scientific">Physcomitrium patens</name>
    <name type="common">Spreading-leaved earth moss</name>
    <name type="synonym">Physcomitrella patens</name>
    <dbReference type="NCBI Taxonomy" id="3218"/>
    <lineage>
        <taxon>Eukaryota</taxon>
        <taxon>Viridiplantae</taxon>
        <taxon>Streptophyta</taxon>
        <taxon>Embryophyta</taxon>
        <taxon>Bryophyta</taxon>
        <taxon>Bryophytina</taxon>
        <taxon>Bryopsida</taxon>
        <taxon>Funariidae</taxon>
        <taxon>Funariales</taxon>
        <taxon>Funariaceae</taxon>
        <taxon>Physcomitrium</taxon>
    </lineage>
</organism>
<dbReference type="EnsemblPlants" id="Pp3c6_15660V3.1">
    <property type="protein sequence ID" value="PAC:32976635.CDS.1"/>
    <property type="gene ID" value="Pp3c6_15660"/>
</dbReference>
<proteinExistence type="predicted"/>
<evidence type="ECO:0000313" key="1">
    <source>
        <dbReference type="EMBL" id="PNR52616.1"/>
    </source>
</evidence>
<dbReference type="InParanoid" id="A0A2K1KFQ5"/>
<protein>
    <submittedName>
        <fullName evidence="1 2">Uncharacterized protein</fullName>
    </submittedName>
</protein>
<reference evidence="1 3" key="2">
    <citation type="journal article" date="2018" name="Plant J.">
        <title>The Physcomitrella patens chromosome-scale assembly reveals moss genome structure and evolution.</title>
        <authorList>
            <person name="Lang D."/>
            <person name="Ullrich K.K."/>
            <person name="Murat F."/>
            <person name="Fuchs J."/>
            <person name="Jenkins J."/>
            <person name="Haas F.B."/>
            <person name="Piednoel M."/>
            <person name="Gundlach H."/>
            <person name="Van Bel M."/>
            <person name="Meyberg R."/>
            <person name="Vives C."/>
            <person name="Morata J."/>
            <person name="Symeonidi A."/>
            <person name="Hiss M."/>
            <person name="Muchero W."/>
            <person name="Kamisugi Y."/>
            <person name="Saleh O."/>
            <person name="Blanc G."/>
            <person name="Decker E.L."/>
            <person name="van Gessel N."/>
            <person name="Grimwood J."/>
            <person name="Hayes R.D."/>
            <person name="Graham S.W."/>
            <person name="Gunter L.E."/>
            <person name="McDaniel S.F."/>
            <person name="Hoernstein S.N.W."/>
            <person name="Larsson A."/>
            <person name="Li F.W."/>
            <person name="Perroud P.F."/>
            <person name="Phillips J."/>
            <person name="Ranjan P."/>
            <person name="Rokshar D.S."/>
            <person name="Rothfels C.J."/>
            <person name="Schneider L."/>
            <person name="Shu S."/>
            <person name="Stevenson D.W."/>
            <person name="Thummler F."/>
            <person name="Tillich M."/>
            <person name="Villarreal Aguilar J.C."/>
            <person name="Widiez T."/>
            <person name="Wong G.K."/>
            <person name="Wymore A."/>
            <person name="Zhang Y."/>
            <person name="Zimmer A.D."/>
            <person name="Quatrano R.S."/>
            <person name="Mayer K.F.X."/>
            <person name="Goodstein D."/>
            <person name="Casacuberta J.M."/>
            <person name="Vandepoele K."/>
            <person name="Reski R."/>
            <person name="Cuming A.C."/>
            <person name="Tuskan G.A."/>
            <person name="Maumus F."/>
            <person name="Salse J."/>
            <person name="Schmutz J."/>
            <person name="Rensing S.A."/>
        </authorList>
    </citation>
    <scope>NUCLEOTIDE SEQUENCE [LARGE SCALE GENOMIC DNA]</scope>
    <source>
        <strain evidence="2 3">cv. Gransden 2004</strain>
    </source>
</reference>
<name>A0A2K1KFQ5_PHYPA</name>
<dbReference type="Gramene" id="Pp3c6_15660V3.1">
    <property type="protein sequence ID" value="PAC:32976635.CDS.1"/>
    <property type="gene ID" value="Pp3c6_15660"/>
</dbReference>
<evidence type="ECO:0000313" key="2">
    <source>
        <dbReference type="EnsemblPlants" id="PAC:32976635.CDS.1"/>
    </source>
</evidence>
<gene>
    <name evidence="1" type="ORF">PHYPA_008990</name>
</gene>
<keyword evidence="3" id="KW-1185">Reference proteome</keyword>
<evidence type="ECO:0000313" key="3">
    <source>
        <dbReference type="Proteomes" id="UP000006727"/>
    </source>
</evidence>